<dbReference type="PANTHER" id="PTHR33375:SF1">
    <property type="entry name" value="CHROMOSOME-PARTITIONING PROTEIN PARB-RELATED"/>
    <property type="match status" value="1"/>
</dbReference>
<dbReference type="SUPFAM" id="SSF110849">
    <property type="entry name" value="ParB/Sulfiredoxin"/>
    <property type="match status" value="1"/>
</dbReference>
<keyword evidence="5" id="KW-1185">Reference proteome</keyword>
<reference evidence="3 5" key="1">
    <citation type="submission" date="2016-10" db="EMBL/GenBank/DDBJ databases">
        <authorList>
            <person name="de Groot N.N."/>
        </authorList>
    </citation>
    <scope>NUCLEOTIDE SEQUENCE [LARGE SCALE GENOMIC DNA]</scope>
    <source>
        <strain evidence="3 5">DSM 15827</strain>
    </source>
</reference>
<dbReference type="STRING" id="137733.SAMN05421767_15814"/>
<dbReference type="Gene3D" id="1.10.10.2830">
    <property type="match status" value="1"/>
</dbReference>
<feature type="domain" description="ParB-like N-terminal" evidence="2">
    <location>
        <begin position="1"/>
        <end position="76"/>
    </location>
</feature>
<dbReference type="SUPFAM" id="SSF109709">
    <property type="entry name" value="KorB DNA-binding domain-like"/>
    <property type="match status" value="1"/>
</dbReference>
<feature type="non-terminal residue" evidence="3">
    <location>
        <position position="1"/>
    </location>
</feature>
<dbReference type="PANTHER" id="PTHR33375">
    <property type="entry name" value="CHROMOSOME-PARTITIONING PROTEIN PARB-RELATED"/>
    <property type="match status" value="1"/>
</dbReference>
<dbReference type="InterPro" id="IPR003115">
    <property type="entry name" value="ParB_N"/>
</dbReference>
<dbReference type="RefSeq" id="WP_089747996.1">
    <property type="nucleotide sequence ID" value="NZ_FOGF01000058.1"/>
</dbReference>
<dbReference type="Proteomes" id="UP000198556">
    <property type="component" value="Unassembled WGS sequence"/>
</dbReference>
<organism evidence="3 5">
    <name type="scientific">Granulicatella balaenopterae</name>
    <dbReference type="NCBI Taxonomy" id="137733"/>
    <lineage>
        <taxon>Bacteria</taxon>
        <taxon>Bacillati</taxon>
        <taxon>Bacillota</taxon>
        <taxon>Bacilli</taxon>
        <taxon>Lactobacillales</taxon>
        <taxon>Carnobacteriaceae</taxon>
        <taxon>Granulicatella</taxon>
    </lineage>
</organism>
<proteinExistence type="inferred from homology"/>
<dbReference type="Pfam" id="PF02195">
    <property type="entry name" value="ParB_N"/>
    <property type="match status" value="1"/>
</dbReference>
<dbReference type="NCBIfam" id="TIGR00180">
    <property type="entry name" value="parB_part"/>
    <property type="match status" value="1"/>
</dbReference>
<dbReference type="OrthoDB" id="9802051at2"/>
<comment type="similarity">
    <text evidence="1">Belongs to the ParB family.</text>
</comment>
<dbReference type="InterPro" id="IPR050336">
    <property type="entry name" value="Chromosome_partition/occlusion"/>
</dbReference>
<name>A0A1H9PIB1_9LACT</name>
<dbReference type="InterPro" id="IPR036086">
    <property type="entry name" value="ParB/Sulfiredoxin_sf"/>
</dbReference>
<evidence type="ECO:0000256" key="1">
    <source>
        <dbReference type="ARBA" id="ARBA00006295"/>
    </source>
</evidence>
<dbReference type="SMART" id="SM00470">
    <property type="entry name" value="ParB"/>
    <property type="match status" value="1"/>
</dbReference>
<dbReference type="AlphaFoldDB" id="A0A1H9PIB1"/>
<accession>A0A1H9PIB1</accession>
<dbReference type="GO" id="GO:0003677">
    <property type="term" value="F:DNA binding"/>
    <property type="evidence" value="ECO:0007669"/>
    <property type="project" value="InterPro"/>
</dbReference>
<gene>
    <name evidence="3" type="ORF">SAMN05421767_15814</name>
    <name evidence="4" type="ORF">SAMN05421767_1784</name>
</gene>
<evidence type="ECO:0000313" key="4">
    <source>
        <dbReference type="EMBL" id="SER53271.1"/>
    </source>
</evidence>
<dbReference type="InterPro" id="IPR004437">
    <property type="entry name" value="ParB/RepB/Spo0J"/>
</dbReference>
<evidence type="ECO:0000313" key="5">
    <source>
        <dbReference type="Proteomes" id="UP000198556"/>
    </source>
</evidence>
<sequence length="261" mass="30074">PFTEYTEKQLEILMMDIKKRGLDNAIIVRPKKDYYEIVAGHNRYEAIKRLGWTTIPAIIKDLTDEETAIGLVQSNFMQRQHIKESEKARAYKLKVDATKHQGKKGTDSLKIIAVEEKISERTLSRYVACAKLIDEFMNLLDNKKLSLANGEILAKFSDIEQLIIFNSIVNFDIKITSKNLQLIKTINPITEDAIKECFTSEDEDNEEELEKTNSKKTKKTVDDLMNEIANNEELSILEKQLDTVILKELLELLHSKKMIKL</sequence>
<evidence type="ECO:0000259" key="2">
    <source>
        <dbReference type="SMART" id="SM00470"/>
    </source>
</evidence>
<protein>
    <submittedName>
        <fullName evidence="3">Chromosome partitioning protein, ParB family</fullName>
    </submittedName>
</protein>
<evidence type="ECO:0000313" key="3">
    <source>
        <dbReference type="EMBL" id="SER47589.1"/>
    </source>
</evidence>
<dbReference type="GO" id="GO:0005694">
    <property type="term" value="C:chromosome"/>
    <property type="evidence" value="ECO:0007669"/>
    <property type="project" value="TreeGrafter"/>
</dbReference>
<dbReference type="EMBL" id="FOGF01000078">
    <property type="protein sequence ID" value="SER53271.1"/>
    <property type="molecule type" value="Genomic_DNA"/>
</dbReference>
<dbReference type="EMBL" id="FOGF01000058">
    <property type="protein sequence ID" value="SER47589.1"/>
    <property type="molecule type" value="Genomic_DNA"/>
</dbReference>
<dbReference type="GO" id="GO:0007059">
    <property type="term" value="P:chromosome segregation"/>
    <property type="evidence" value="ECO:0007669"/>
    <property type="project" value="TreeGrafter"/>
</dbReference>
<dbReference type="Gene3D" id="3.90.1530.30">
    <property type="match status" value="1"/>
</dbReference>